<evidence type="ECO:0000256" key="6">
    <source>
        <dbReference type="ARBA" id="ARBA00022692"/>
    </source>
</evidence>
<dbReference type="EMBL" id="VIKR01000001">
    <property type="protein sequence ID" value="TQV77023.1"/>
    <property type="molecule type" value="Genomic_DNA"/>
</dbReference>
<dbReference type="GO" id="GO:0015159">
    <property type="term" value="F:polysaccharide transmembrane transporter activity"/>
    <property type="evidence" value="ECO:0007669"/>
    <property type="project" value="InterPro"/>
</dbReference>
<keyword evidence="13" id="KW-0998">Cell outer membrane</keyword>
<keyword evidence="10" id="KW-0626">Porin</keyword>
<feature type="domain" description="Soluble ligand binding" evidence="17">
    <location>
        <begin position="312"/>
        <end position="355"/>
    </location>
</feature>
<evidence type="ECO:0000256" key="11">
    <source>
        <dbReference type="ARBA" id="ARBA00023136"/>
    </source>
</evidence>
<organism evidence="19 20">
    <name type="scientific">Aliikangiella marina</name>
    <dbReference type="NCBI Taxonomy" id="1712262"/>
    <lineage>
        <taxon>Bacteria</taxon>
        <taxon>Pseudomonadati</taxon>
        <taxon>Pseudomonadota</taxon>
        <taxon>Gammaproteobacteria</taxon>
        <taxon>Oceanospirillales</taxon>
        <taxon>Pleioneaceae</taxon>
        <taxon>Aliikangiella</taxon>
    </lineage>
</organism>
<evidence type="ECO:0000256" key="5">
    <source>
        <dbReference type="ARBA" id="ARBA00022597"/>
    </source>
</evidence>
<accession>A0A545TII6</accession>
<keyword evidence="14" id="KW-0449">Lipoprotein</keyword>
<dbReference type="PANTHER" id="PTHR33619">
    <property type="entry name" value="POLYSACCHARIDE EXPORT PROTEIN GFCE-RELATED"/>
    <property type="match status" value="1"/>
</dbReference>
<evidence type="ECO:0000256" key="4">
    <source>
        <dbReference type="ARBA" id="ARBA00022452"/>
    </source>
</evidence>
<evidence type="ECO:0000256" key="8">
    <source>
        <dbReference type="ARBA" id="ARBA00023047"/>
    </source>
</evidence>
<dbReference type="Gene3D" id="3.10.560.10">
    <property type="entry name" value="Outer membrane lipoprotein wza domain like"/>
    <property type="match status" value="5"/>
</dbReference>
<keyword evidence="3" id="KW-0813">Transport</keyword>
<keyword evidence="12" id="KW-0564">Palmitate</keyword>
<dbReference type="GO" id="GO:0006811">
    <property type="term" value="P:monoatomic ion transport"/>
    <property type="evidence" value="ECO:0007669"/>
    <property type="project" value="UniProtKB-KW"/>
</dbReference>
<dbReference type="PANTHER" id="PTHR33619:SF3">
    <property type="entry name" value="POLYSACCHARIDE EXPORT PROTEIN GFCE-RELATED"/>
    <property type="match status" value="1"/>
</dbReference>
<comment type="similarity">
    <text evidence="2">Belongs to the BexD/CtrA/VexA family.</text>
</comment>
<reference evidence="19 20" key="1">
    <citation type="submission" date="2019-06" db="EMBL/GenBank/DDBJ databases">
        <title>Draft genome of Aliikangiella marina GYP-15.</title>
        <authorList>
            <person name="Wang G."/>
        </authorList>
    </citation>
    <scope>NUCLEOTIDE SEQUENCE [LARGE SCALE GENOMIC DNA]</scope>
    <source>
        <strain evidence="19 20">GYP-15</strain>
    </source>
</reference>
<dbReference type="Proteomes" id="UP000317839">
    <property type="component" value="Unassembled WGS sequence"/>
</dbReference>
<feature type="domain" description="Capsule biosynthesis GfcC-like C-terminal" evidence="16">
    <location>
        <begin position="786"/>
        <end position="854"/>
    </location>
</feature>
<evidence type="ECO:0000256" key="3">
    <source>
        <dbReference type="ARBA" id="ARBA00022448"/>
    </source>
</evidence>
<keyword evidence="20" id="KW-1185">Reference proteome</keyword>
<evidence type="ECO:0000259" key="15">
    <source>
        <dbReference type="Pfam" id="PF02563"/>
    </source>
</evidence>
<keyword evidence="9" id="KW-0406">Ion transport</keyword>
<dbReference type="InterPro" id="IPR010425">
    <property type="entry name" value="Caps_synth_GfcC-like_C"/>
</dbReference>
<evidence type="ECO:0000256" key="7">
    <source>
        <dbReference type="ARBA" id="ARBA00022729"/>
    </source>
</evidence>
<dbReference type="InterPro" id="IPR003715">
    <property type="entry name" value="Poly_export_N"/>
</dbReference>
<dbReference type="Pfam" id="PF06251">
    <property type="entry name" value="Caps_syn_GfcC_C"/>
    <property type="match status" value="1"/>
</dbReference>
<dbReference type="InterPro" id="IPR054765">
    <property type="entry name" value="SLBB_dom"/>
</dbReference>
<keyword evidence="6" id="KW-0812">Transmembrane</keyword>
<feature type="domain" description="Soluble ligand binding" evidence="17">
    <location>
        <begin position="646"/>
        <end position="678"/>
    </location>
</feature>
<evidence type="ECO:0000256" key="2">
    <source>
        <dbReference type="ARBA" id="ARBA00009450"/>
    </source>
</evidence>
<dbReference type="Pfam" id="PF10531">
    <property type="entry name" value="SLBB"/>
    <property type="match status" value="3"/>
</dbReference>
<keyword evidence="4" id="KW-1134">Transmembrane beta strand</keyword>
<evidence type="ECO:0000259" key="16">
    <source>
        <dbReference type="Pfam" id="PF06251"/>
    </source>
</evidence>
<dbReference type="InterPro" id="IPR049712">
    <property type="entry name" value="Poly_export"/>
</dbReference>
<feature type="domain" description="Polysaccharide export protein N-terminal" evidence="15">
    <location>
        <begin position="147"/>
        <end position="209"/>
    </location>
</feature>
<dbReference type="AlphaFoldDB" id="A0A545TII6"/>
<protein>
    <submittedName>
        <fullName evidence="19">Sugar transporter</fullName>
    </submittedName>
</protein>
<dbReference type="InterPro" id="IPR019554">
    <property type="entry name" value="Soluble_ligand-bd"/>
</dbReference>
<evidence type="ECO:0000256" key="9">
    <source>
        <dbReference type="ARBA" id="ARBA00023065"/>
    </source>
</evidence>
<comment type="subcellular location">
    <subcellularLocation>
        <location evidence="1">Cell outer membrane</location>
        <topology evidence="1">Multi-pass membrane protein</topology>
    </subcellularLocation>
</comment>
<sequence>MDINMRLIVSISTFLISIVGYTGSSYSQAAELANIQSQCRNITPQQRQMAKAAGYDVDQLCSSVSNLNSQESTQQPIRTVIPRGSAVEMNSRGVIGEPTEPVSEEVEFVADLVETTKFIDDSGLTRYGYDLFAGIPTTFAPATDIPVPVNYVMGPGDQLQIQLLGKVSQNINLTVSRDGTINFPELGPISLAGLNFTEAKSRIQETVKEQMIGVRAVISLGELRSIRVFVLGEAFKPGSYTVSALSTMTNALFVSGGVKEFGSLRNIQLKRQGEVITTLDLYDLLQKGDTSGDQRLQPGDVIYIPPVGKTAGITGEVKRPAVYELKNENNLESLIQLAGGYSASAYPNISHITRKSNSGFTTVIDVDLTTKQAKSTRLKDGDLVEISTVLDEYEGVVGLTGTFHRPRKVKWKQNLTLGDVITSIRDFKENTDLNIALIIRKSLPLREISVLHFNPRSVIEGGEDKDILLKPLDRVVTFSAFDASRHSGSSLDLFKETDPEIGSIEEANALEAQLEKEEIESKTNFRVSLLTPVIEKLKEQTSDGQLVRIVEISGNVRFPGVYPLSQNMNTRDLILLAGGLREAAYLGNAEITRKDLSNFESASVEHINVNLAEQLTGRKSFELQPKDKLAVYTTPEYRERLNISLQGEVRFPGEYEFKRGETLSQVISRAGGFTPMAHIQAAVFTREALKLQESARLEELRERMRADIAASELEEVAAGEAAGMNNAEALLNALSETEAVGRLVIDLERIVSNEMTDIQLQDGDQLIIPAFRQEISVLGEVQHATSHLFNEQWTLEDYLDKSGGLTGRADDDRIYVVKADGSVFLPNQSGWLTHQNEMLNPGDTIVVPLDTDRIKSLTLWTNVSQIVYQLALGAAAVKSL</sequence>
<name>A0A545TII6_9GAMM</name>
<dbReference type="Gene3D" id="3.30.1950.10">
    <property type="entry name" value="wza like domain"/>
    <property type="match status" value="1"/>
</dbReference>
<proteinExistence type="inferred from homology"/>
<evidence type="ECO:0000259" key="18">
    <source>
        <dbReference type="Pfam" id="PF22461"/>
    </source>
</evidence>
<keyword evidence="11" id="KW-0472">Membrane</keyword>
<dbReference type="Pfam" id="PF22461">
    <property type="entry name" value="SLBB_2"/>
    <property type="match status" value="1"/>
</dbReference>
<keyword evidence="5 19" id="KW-0762">Sugar transport</keyword>
<evidence type="ECO:0000259" key="17">
    <source>
        <dbReference type="Pfam" id="PF10531"/>
    </source>
</evidence>
<dbReference type="Pfam" id="PF02563">
    <property type="entry name" value="Poly_export"/>
    <property type="match status" value="1"/>
</dbReference>
<dbReference type="GO" id="GO:0009279">
    <property type="term" value="C:cell outer membrane"/>
    <property type="evidence" value="ECO:0007669"/>
    <property type="project" value="UniProtKB-SubCell"/>
</dbReference>
<evidence type="ECO:0000256" key="1">
    <source>
        <dbReference type="ARBA" id="ARBA00004571"/>
    </source>
</evidence>
<evidence type="ECO:0000256" key="13">
    <source>
        <dbReference type="ARBA" id="ARBA00023237"/>
    </source>
</evidence>
<feature type="domain" description="SLBB" evidence="18">
    <location>
        <begin position="227"/>
        <end position="304"/>
    </location>
</feature>
<evidence type="ECO:0000256" key="10">
    <source>
        <dbReference type="ARBA" id="ARBA00023114"/>
    </source>
</evidence>
<dbReference type="GO" id="GO:0015288">
    <property type="term" value="F:porin activity"/>
    <property type="evidence" value="ECO:0007669"/>
    <property type="project" value="UniProtKB-KW"/>
</dbReference>
<gene>
    <name evidence="19" type="ORF">FLL45_03465</name>
</gene>
<dbReference type="OrthoDB" id="9808948at2"/>
<evidence type="ECO:0000256" key="12">
    <source>
        <dbReference type="ARBA" id="ARBA00023139"/>
    </source>
</evidence>
<evidence type="ECO:0000313" key="20">
    <source>
        <dbReference type="Proteomes" id="UP000317839"/>
    </source>
</evidence>
<evidence type="ECO:0000256" key="14">
    <source>
        <dbReference type="ARBA" id="ARBA00023288"/>
    </source>
</evidence>
<dbReference type="GO" id="GO:0046930">
    <property type="term" value="C:pore complex"/>
    <property type="evidence" value="ECO:0007669"/>
    <property type="project" value="UniProtKB-KW"/>
</dbReference>
<keyword evidence="8" id="KW-0625">Polysaccharide transport</keyword>
<feature type="domain" description="Soluble ligand binding" evidence="17">
    <location>
        <begin position="549"/>
        <end position="594"/>
    </location>
</feature>
<comment type="caution">
    <text evidence="19">The sequence shown here is derived from an EMBL/GenBank/DDBJ whole genome shotgun (WGS) entry which is preliminary data.</text>
</comment>
<evidence type="ECO:0000313" key="19">
    <source>
        <dbReference type="EMBL" id="TQV77023.1"/>
    </source>
</evidence>
<keyword evidence="7" id="KW-0732">Signal</keyword>